<keyword evidence="10" id="KW-0963">Cytoplasm</keyword>
<comment type="subcellular location">
    <subcellularLocation>
        <location evidence="10">Cytoplasm</location>
    </subcellularLocation>
</comment>
<evidence type="ECO:0000313" key="13">
    <source>
        <dbReference type="Proteomes" id="UP001165489"/>
    </source>
</evidence>
<evidence type="ECO:0000256" key="8">
    <source>
        <dbReference type="ARBA" id="ARBA00023014"/>
    </source>
</evidence>
<dbReference type="EMBL" id="JAKZGP010000019">
    <property type="protein sequence ID" value="MCH7409560.1"/>
    <property type="molecule type" value="Genomic_DNA"/>
</dbReference>
<evidence type="ECO:0000256" key="6">
    <source>
        <dbReference type="ARBA" id="ARBA00022723"/>
    </source>
</evidence>
<dbReference type="Gene3D" id="3.20.20.70">
    <property type="entry name" value="Aldolase class I"/>
    <property type="match status" value="1"/>
</dbReference>
<dbReference type="InterPro" id="IPR034505">
    <property type="entry name" value="Coproporphyrinogen-III_oxidase"/>
</dbReference>
<keyword evidence="4 10" id="KW-0349">Heme</keyword>
<dbReference type="Pfam" id="PF06969">
    <property type="entry name" value="HemN_C"/>
    <property type="match status" value="1"/>
</dbReference>
<evidence type="ECO:0000256" key="3">
    <source>
        <dbReference type="ARBA" id="ARBA00017228"/>
    </source>
</evidence>
<evidence type="ECO:0000256" key="7">
    <source>
        <dbReference type="ARBA" id="ARBA00023004"/>
    </source>
</evidence>
<dbReference type="SFLD" id="SFLDF00288">
    <property type="entry name" value="HemN-like__clustered_with_nucl"/>
    <property type="match status" value="1"/>
</dbReference>
<dbReference type="SFLD" id="SFLDF00562">
    <property type="entry name" value="HemN-like__clustered_with_heat"/>
    <property type="match status" value="1"/>
</dbReference>
<dbReference type="SMART" id="SM00729">
    <property type="entry name" value="Elp3"/>
    <property type="match status" value="1"/>
</dbReference>
<reference evidence="12" key="1">
    <citation type="submission" date="2022-03" db="EMBL/GenBank/DDBJ databases">
        <title>De novo assembled genomes of Belliella spp. (Cyclobacteriaceae) strains.</title>
        <authorList>
            <person name="Szabo A."/>
            <person name="Korponai K."/>
            <person name="Felfoldi T."/>
        </authorList>
    </citation>
    <scope>NUCLEOTIDE SEQUENCE</scope>
    <source>
        <strain evidence="12">DSM 111904</strain>
    </source>
</reference>
<keyword evidence="7 10" id="KW-0408">Iron</keyword>
<dbReference type="SFLD" id="SFLDG01065">
    <property type="entry name" value="anaerobic_coproporphyrinogen-I"/>
    <property type="match status" value="1"/>
</dbReference>
<dbReference type="InterPro" id="IPR058240">
    <property type="entry name" value="rSAM_sf"/>
</dbReference>
<dbReference type="CDD" id="cd01335">
    <property type="entry name" value="Radical_SAM"/>
    <property type="match status" value="1"/>
</dbReference>
<feature type="domain" description="Radical SAM core" evidence="11">
    <location>
        <begin position="1"/>
        <end position="231"/>
    </location>
</feature>
<keyword evidence="13" id="KW-1185">Reference proteome</keyword>
<organism evidence="12 13">
    <name type="scientific">Belliella filtrata</name>
    <dbReference type="NCBI Taxonomy" id="2923435"/>
    <lineage>
        <taxon>Bacteria</taxon>
        <taxon>Pseudomonadati</taxon>
        <taxon>Bacteroidota</taxon>
        <taxon>Cytophagia</taxon>
        <taxon>Cytophagales</taxon>
        <taxon>Cyclobacteriaceae</taxon>
        <taxon>Belliella</taxon>
    </lineage>
</organism>
<comment type="cofactor">
    <cofactor evidence="1">
        <name>[4Fe-4S] cluster</name>
        <dbReference type="ChEBI" id="CHEBI:49883"/>
    </cofactor>
</comment>
<evidence type="ECO:0000256" key="2">
    <source>
        <dbReference type="ARBA" id="ARBA00006100"/>
    </source>
</evidence>
<evidence type="ECO:0000256" key="4">
    <source>
        <dbReference type="ARBA" id="ARBA00022617"/>
    </source>
</evidence>
<evidence type="ECO:0000256" key="9">
    <source>
        <dbReference type="ARBA" id="ARBA00023186"/>
    </source>
</evidence>
<proteinExistence type="inferred from homology"/>
<comment type="function">
    <text evidence="10">Probably acts as a heme chaperone, transferring heme to an unknown acceptor. Binds one molecule of heme per monomer, possibly covalently. Binds 1 [4Fe-4S] cluster. The cluster is coordinated with 3 cysteines and an exchangeable S-adenosyl-L-methionine.</text>
</comment>
<dbReference type="PROSITE" id="PS51918">
    <property type="entry name" value="RADICAL_SAM"/>
    <property type="match status" value="1"/>
</dbReference>
<dbReference type="InterPro" id="IPR004559">
    <property type="entry name" value="HemW-like"/>
</dbReference>
<dbReference type="InterPro" id="IPR007197">
    <property type="entry name" value="rSAM"/>
</dbReference>
<dbReference type="SFLD" id="SFLDS00029">
    <property type="entry name" value="Radical_SAM"/>
    <property type="match status" value="1"/>
</dbReference>
<dbReference type="PANTHER" id="PTHR13932">
    <property type="entry name" value="COPROPORPHYRINIGEN III OXIDASE"/>
    <property type="match status" value="1"/>
</dbReference>
<gene>
    <name evidence="12" type="primary">hemW</name>
    <name evidence="12" type="ORF">MM239_09145</name>
</gene>
<dbReference type="InterPro" id="IPR006638">
    <property type="entry name" value="Elp3/MiaA/NifB-like_rSAM"/>
</dbReference>
<evidence type="ECO:0000256" key="1">
    <source>
        <dbReference type="ARBA" id="ARBA00001966"/>
    </source>
</evidence>
<keyword evidence="10" id="KW-0004">4Fe-4S</keyword>
<dbReference type="InterPro" id="IPR013785">
    <property type="entry name" value="Aldolase_TIM"/>
</dbReference>
<evidence type="ECO:0000256" key="5">
    <source>
        <dbReference type="ARBA" id="ARBA00022691"/>
    </source>
</evidence>
<keyword evidence="8 10" id="KW-0411">Iron-sulfur</keyword>
<dbReference type="PANTHER" id="PTHR13932:SF5">
    <property type="entry name" value="RADICAL S-ADENOSYL METHIONINE DOMAIN-CONTAINING PROTEIN 1, MITOCHONDRIAL"/>
    <property type="match status" value="1"/>
</dbReference>
<dbReference type="Proteomes" id="UP001165489">
    <property type="component" value="Unassembled WGS sequence"/>
</dbReference>
<keyword evidence="9 10" id="KW-0143">Chaperone</keyword>
<keyword evidence="6 10" id="KW-0479">Metal-binding</keyword>
<protein>
    <recommendedName>
        <fullName evidence="3 10">Heme chaperone HemW</fullName>
    </recommendedName>
</protein>
<dbReference type="NCBIfam" id="TIGR00539">
    <property type="entry name" value="hemN_rel"/>
    <property type="match status" value="1"/>
</dbReference>
<name>A0ABS9V039_9BACT</name>
<accession>A0ABS9V039</accession>
<dbReference type="SUPFAM" id="SSF102114">
    <property type="entry name" value="Radical SAM enzymes"/>
    <property type="match status" value="1"/>
</dbReference>
<evidence type="ECO:0000259" key="11">
    <source>
        <dbReference type="PROSITE" id="PS51918"/>
    </source>
</evidence>
<comment type="caution">
    <text evidence="12">The sequence shown here is derived from an EMBL/GenBank/DDBJ whole genome shotgun (WGS) entry which is preliminary data.</text>
</comment>
<comment type="similarity">
    <text evidence="2">Belongs to the anaerobic coproporphyrinogen-III oxidase family. HemW subfamily.</text>
</comment>
<dbReference type="InterPro" id="IPR010723">
    <property type="entry name" value="HemN_C"/>
</dbReference>
<evidence type="ECO:0000313" key="12">
    <source>
        <dbReference type="EMBL" id="MCH7409560.1"/>
    </source>
</evidence>
<keyword evidence="5 10" id="KW-0949">S-adenosyl-L-methionine</keyword>
<evidence type="ECO:0000256" key="10">
    <source>
        <dbReference type="RuleBase" id="RU364116"/>
    </source>
</evidence>
<sequence>MYIHIPFCKQACHYCDFHFSTNLSYMDDMVNVINSELVQRADYLPISQPIHTIYFGGGTPSLLSTRQLESILNTITKHYRLEISELTVETNPDDLKRDKLRDLKSLGFDRLSIGIQSFQEEILKFYNRAHNAQESIKAIGLAKEAGFEKLSIDLIYGFPSKNHEIWEKDLTIALSQDPGHISSYCLTVEPQTALGSWVEKGKFEPASDDFAATQFEMMLEKLTASGYIQYEISNFGKEGEFAVHNTNYWMGVPYLGIGPSAHSFDGRSRGANVASNHAYIRGIKSGAPIFTTEEMSTEDLVNEFIMTGLRTIWGVDLGLLIQEFQIDLLAMKSSMIDQLRSEQMIEKKDQSIVLTGKGRLLADSIASALFI</sequence>
<dbReference type="Pfam" id="PF04055">
    <property type="entry name" value="Radical_SAM"/>
    <property type="match status" value="1"/>
</dbReference>